<comment type="caution">
    <text evidence="1">The sequence shown here is derived from an EMBL/GenBank/DDBJ whole genome shotgun (WGS) entry which is preliminary data.</text>
</comment>
<reference evidence="1 2" key="1">
    <citation type="journal article" date="2018" name="Sci. Rep.">
        <title>Genomic signatures of local adaptation to the degree of environmental predictability in rotifers.</title>
        <authorList>
            <person name="Franch-Gras L."/>
            <person name="Hahn C."/>
            <person name="Garcia-Roger E.M."/>
            <person name="Carmona M.J."/>
            <person name="Serra M."/>
            <person name="Gomez A."/>
        </authorList>
    </citation>
    <scope>NUCLEOTIDE SEQUENCE [LARGE SCALE GENOMIC DNA]</scope>
    <source>
        <strain evidence="1">HYR1</strain>
    </source>
</reference>
<organism evidence="1 2">
    <name type="scientific">Brachionus plicatilis</name>
    <name type="common">Marine rotifer</name>
    <name type="synonym">Brachionus muelleri</name>
    <dbReference type="NCBI Taxonomy" id="10195"/>
    <lineage>
        <taxon>Eukaryota</taxon>
        <taxon>Metazoa</taxon>
        <taxon>Spiralia</taxon>
        <taxon>Gnathifera</taxon>
        <taxon>Rotifera</taxon>
        <taxon>Eurotatoria</taxon>
        <taxon>Monogononta</taxon>
        <taxon>Pseudotrocha</taxon>
        <taxon>Ploima</taxon>
        <taxon>Brachionidae</taxon>
        <taxon>Brachionus</taxon>
    </lineage>
</organism>
<sequence>MHSRISLDIFLSFKGTFFKKANESKNNFSANLYSLDLTGKFMINTFTEYFKCLARFSAQLIKHTNIIGVQHYLCLFVISISLNGLFQQFTTCDQTIYTFVAYGVKNSQINAASLDFVSHTL</sequence>
<protein>
    <submittedName>
        <fullName evidence="1">Uncharacterized protein</fullName>
    </submittedName>
</protein>
<proteinExistence type="predicted"/>
<evidence type="ECO:0000313" key="1">
    <source>
        <dbReference type="EMBL" id="RNA43146.1"/>
    </source>
</evidence>
<keyword evidence="2" id="KW-1185">Reference proteome</keyword>
<gene>
    <name evidence="1" type="ORF">BpHYR1_020688</name>
</gene>
<name>A0A3M7T534_BRAPC</name>
<dbReference type="Proteomes" id="UP000276133">
    <property type="component" value="Unassembled WGS sequence"/>
</dbReference>
<evidence type="ECO:0000313" key="2">
    <source>
        <dbReference type="Proteomes" id="UP000276133"/>
    </source>
</evidence>
<dbReference type="AlphaFoldDB" id="A0A3M7T534"/>
<dbReference type="EMBL" id="REGN01000269">
    <property type="protein sequence ID" value="RNA43146.1"/>
    <property type="molecule type" value="Genomic_DNA"/>
</dbReference>
<accession>A0A3M7T534</accession>